<organism evidence="19 20">
    <name type="scientific">Candidatus Phytoplasma pruni</name>
    <dbReference type="NCBI Taxonomy" id="479893"/>
    <lineage>
        <taxon>Bacteria</taxon>
        <taxon>Bacillati</taxon>
        <taxon>Mycoplasmatota</taxon>
        <taxon>Mollicutes</taxon>
        <taxon>Acholeplasmatales</taxon>
        <taxon>Acholeplasmataceae</taxon>
        <taxon>Candidatus Phytoplasma</taxon>
        <taxon>16SrIII (X-disease group)</taxon>
    </lineage>
</organism>
<dbReference type="Gene3D" id="3.40.50.450">
    <property type="match status" value="1"/>
</dbReference>
<evidence type="ECO:0000256" key="14">
    <source>
        <dbReference type="ARBA" id="ARBA00023152"/>
    </source>
</evidence>
<dbReference type="RefSeq" id="WP_053521523.1">
    <property type="nucleotide sequence ID" value="NZ_LHCF01000012.1"/>
</dbReference>
<keyword evidence="14" id="KW-0324">Glycolysis</keyword>
<evidence type="ECO:0000256" key="6">
    <source>
        <dbReference type="ARBA" id="ARBA00022490"/>
    </source>
</evidence>
<dbReference type="GO" id="GO:0070095">
    <property type="term" value="F:fructose-6-phosphate binding"/>
    <property type="evidence" value="ECO:0007669"/>
    <property type="project" value="TreeGrafter"/>
</dbReference>
<evidence type="ECO:0000313" key="19">
    <source>
        <dbReference type="EMBL" id="KOR75348.1"/>
    </source>
</evidence>
<comment type="similarity">
    <text evidence="15">Belongs to the phosphofructokinase type A (PFKA) family.</text>
</comment>
<dbReference type="Pfam" id="PF00365">
    <property type="entry name" value="PFK"/>
    <property type="match status" value="1"/>
</dbReference>
<dbReference type="GO" id="GO:0006002">
    <property type="term" value="P:fructose 6-phosphate metabolic process"/>
    <property type="evidence" value="ECO:0007669"/>
    <property type="project" value="UniProtKB-UniRule"/>
</dbReference>
<dbReference type="GO" id="GO:0005945">
    <property type="term" value="C:6-phosphofructokinase complex"/>
    <property type="evidence" value="ECO:0007669"/>
    <property type="project" value="TreeGrafter"/>
</dbReference>
<dbReference type="InterPro" id="IPR022953">
    <property type="entry name" value="ATP_PFK"/>
</dbReference>
<dbReference type="OrthoDB" id="9802503at2"/>
<dbReference type="NCBIfam" id="TIGR02482">
    <property type="entry name" value="PFKA_ATP"/>
    <property type="match status" value="1"/>
</dbReference>
<keyword evidence="12" id="KW-0067">ATP-binding</keyword>
<keyword evidence="8" id="KW-0808">Transferase</keyword>
<dbReference type="InterPro" id="IPR000023">
    <property type="entry name" value="Phosphofructokinase_dom"/>
</dbReference>
<keyword evidence="11 19" id="KW-0418">Kinase</keyword>
<dbReference type="GO" id="GO:0003872">
    <property type="term" value="F:6-phosphofructokinase activity"/>
    <property type="evidence" value="ECO:0007669"/>
    <property type="project" value="UniProtKB-EC"/>
</dbReference>
<evidence type="ECO:0000256" key="1">
    <source>
        <dbReference type="ARBA" id="ARBA00001946"/>
    </source>
</evidence>
<evidence type="ECO:0000259" key="18">
    <source>
        <dbReference type="Pfam" id="PF00365"/>
    </source>
</evidence>
<evidence type="ECO:0000256" key="4">
    <source>
        <dbReference type="ARBA" id="ARBA00004679"/>
    </source>
</evidence>
<reference evidence="20" key="1">
    <citation type="submission" date="2015-05" db="EMBL/GenBank/DDBJ databases">
        <title>Draft genome sequence of 'Candidatus Phytoplasma Pruni' strain CX, a plant pathogenic bacterium.</title>
        <authorList>
            <person name="Lee I.-M."/>
            <person name="Bottner-Parker K.D."/>
            <person name="Shao J."/>
            <person name="Gundersen-Rindal D.E."/>
            <person name="Zhao Y."/>
            <person name="Davis R.E."/>
        </authorList>
    </citation>
    <scope>NUCLEOTIDE SEQUENCE [LARGE SCALE GENOMIC DNA]</scope>
    <source>
        <strain evidence="20">CX</strain>
    </source>
</reference>
<evidence type="ECO:0000256" key="10">
    <source>
        <dbReference type="ARBA" id="ARBA00022741"/>
    </source>
</evidence>
<dbReference type="STRING" id="479893.CPX_001671"/>
<dbReference type="SUPFAM" id="SSF53784">
    <property type="entry name" value="Phosphofructokinase"/>
    <property type="match status" value="1"/>
</dbReference>
<dbReference type="GO" id="GO:0061621">
    <property type="term" value="P:canonical glycolysis"/>
    <property type="evidence" value="ECO:0007669"/>
    <property type="project" value="TreeGrafter"/>
</dbReference>
<comment type="function">
    <text evidence="2">Catalyzes the phosphorylation of D-fructose 6-phosphate to fructose 1,6-bisphosphate by ATP, the first committing step of glycolysis.</text>
</comment>
<protein>
    <recommendedName>
        <fullName evidence="5 17">6-phosphofructokinase</fullName>
        <ecNumber evidence="5 17">2.7.1.11</ecNumber>
    </recommendedName>
</protein>
<dbReference type="InterPro" id="IPR012003">
    <property type="entry name" value="ATP_PFK_prok-type"/>
</dbReference>
<dbReference type="GO" id="GO:0030388">
    <property type="term" value="P:fructose 1,6-bisphosphate metabolic process"/>
    <property type="evidence" value="ECO:0007669"/>
    <property type="project" value="TreeGrafter"/>
</dbReference>
<dbReference type="GO" id="GO:0048029">
    <property type="term" value="F:monosaccharide binding"/>
    <property type="evidence" value="ECO:0007669"/>
    <property type="project" value="TreeGrafter"/>
</dbReference>
<evidence type="ECO:0000256" key="2">
    <source>
        <dbReference type="ARBA" id="ARBA00002659"/>
    </source>
</evidence>
<name>A0A0M1MZN0_9MOLU</name>
<dbReference type="Proteomes" id="UP000037386">
    <property type="component" value="Unassembled WGS sequence"/>
</dbReference>
<dbReference type="PIRSF" id="PIRSF000532">
    <property type="entry name" value="ATP_PFK_prok"/>
    <property type="match status" value="1"/>
</dbReference>
<dbReference type="InterPro" id="IPR035966">
    <property type="entry name" value="PKF_sf"/>
</dbReference>
<feature type="domain" description="Phosphofructokinase" evidence="18">
    <location>
        <begin position="9"/>
        <end position="282"/>
    </location>
</feature>
<evidence type="ECO:0000256" key="3">
    <source>
        <dbReference type="ARBA" id="ARBA00004496"/>
    </source>
</evidence>
<evidence type="ECO:0000256" key="12">
    <source>
        <dbReference type="ARBA" id="ARBA00022840"/>
    </source>
</evidence>
<dbReference type="AlphaFoldDB" id="A0A0M1MZN0"/>
<dbReference type="PANTHER" id="PTHR13697:SF4">
    <property type="entry name" value="ATP-DEPENDENT 6-PHOSPHOFRUCTOKINASE"/>
    <property type="match status" value="1"/>
</dbReference>
<comment type="cofactor">
    <cofactor evidence="1">
        <name>Mg(2+)</name>
        <dbReference type="ChEBI" id="CHEBI:18420"/>
    </cofactor>
</comment>
<dbReference type="UniPathway" id="UPA00109">
    <property type="reaction ID" value="UER00182"/>
</dbReference>
<sequence length="325" mass="35750">MNNEQNLEKIAVLTSGGDAPGMNAAIRAVVMAGTNQNYEVYGVKDGYLGLYNNQIELLTPDSLDRIINVSGTFLGTSRFLPFQNELKVRQSCANNLTDLGITKLVVIGGDGSYHGAMKLDELSIKCVGIPATIDNDINATDYTVGFSTALNNVVDAIEKLRDTSISHRRCSIIEVMGRHKGDLALYGGLAGGVDMIVTSEKSLDKQTIFDKVKELYEKNQRQAIIVVTEHIFAVNELAKEVEKYSGFETRAQILGHIQRGGTPTAEDIILANRMGSYAVELLKKDIHNCGIGIQGNKLTHLEFKNIFDQPYVKDELFDVFDKITQ</sequence>
<keyword evidence="9" id="KW-0479">Metal-binding</keyword>
<dbReference type="PANTHER" id="PTHR13697">
    <property type="entry name" value="PHOSPHOFRUCTOKINASE"/>
    <property type="match status" value="1"/>
</dbReference>
<accession>A0A0M1MZN0</accession>
<evidence type="ECO:0000256" key="15">
    <source>
        <dbReference type="ARBA" id="ARBA00038478"/>
    </source>
</evidence>
<dbReference type="Gene3D" id="3.40.50.460">
    <property type="entry name" value="Phosphofructokinase domain"/>
    <property type="match status" value="1"/>
</dbReference>
<dbReference type="GO" id="GO:0016208">
    <property type="term" value="F:AMP binding"/>
    <property type="evidence" value="ECO:0007669"/>
    <property type="project" value="TreeGrafter"/>
</dbReference>
<evidence type="ECO:0000256" key="16">
    <source>
        <dbReference type="ARBA" id="ARBA00048070"/>
    </source>
</evidence>
<dbReference type="PATRIC" id="fig|479893.3.peg.477"/>
<dbReference type="PRINTS" id="PR00476">
    <property type="entry name" value="PHFRCTKINASE"/>
</dbReference>
<evidence type="ECO:0000256" key="9">
    <source>
        <dbReference type="ARBA" id="ARBA00022723"/>
    </source>
</evidence>
<dbReference type="EC" id="2.7.1.11" evidence="5 17"/>
<dbReference type="GO" id="GO:0005524">
    <property type="term" value="F:ATP binding"/>
    <property type="evidence" value="ECO:0007669"/>
    <property type="project" value="UniProtKB-UniRule"/>
</dbReference>
<evidence type="ECO:0000256" key="8">
    <source>
        <dbReference type="ARBA" id="ARBA00022679"/>
    </source>
</evidence>
<comment type="catalytic activity">
    <reaction evidence="16">
        <text>beta-D-fructose 6-phosphate + ATP = beta-D-fructose 1,6-bisphosphate + ADP + H(+)</text>
        <dbReference type="Rhea" id="RHEA:16109"/>
        <dbReference type="ChEBI" id="CHEBI:15378"/>
        <dbReference type="ChEBI" id="CHEBI:30616"/>
        <dbReference type="ChEBI" id="CHEBI:32966"/>
        <dbReference type="ChEBI" id="CHEBI:57634"/>
        <dbReference type="ChEBI" id="CHEBI:456216"/>
        <dbReference type="EC" id="2.7.1.11"/>
    </reaction>
</comment>
<evidence type="ECO:0000256" key="11">
    <source>
        <dbReference type="ARBA" id="ARBA00022777"/>
    </source>
</evidence>
<dbReference type="EMBL" id="LHCF01000012">
    <property type="protein sequence ID" value="KOR75348.1"/>
    <property type="molecule type" value="Genomic_DNA"/>
</dbReference>
<dbReference type="GO" id="GO:0042802">
    <property type="term" value="F:identical protein binding"/>
    <property type="evidence" value="ECO:0007669"/>
    <property type="project" value="TreeGrafter"/>
</dbReference>
<gene>
    <name evidence="19" type="primary">pfkA</name>
    <name evidence="19" type="ORF">CPX_001671</name>
</gene>
<comment type="pathway">
    <text evidence="4">Carbohydrate degradation; glycolysis; D-glyceraldehyde 3-phosphate and glycerone phosphate from D-glucose: step 3/4.</text>
</comment>
<evidence type="ECO:0000256" key="5">
    <source>
        <dbReference type="ARBA" id="ARBA00012055"/>
    </source>
</evidence>
<evidence type="ECO:0000256" key="13">
    <source>
        <dbReference type="ARBA" id="ARBA00022842"/>
    </source>
</evidence>
<comment type="subcellular location">
    <subcellularLocation>
        <location evidence="3">Cytoplasm</location>
    </subcellularLocation>
</comment>
<keyword evidence="7" id="KW-0021">Allosteric enzyme</keyword>
<dbReference type="GO" id="GO:0046872">
    <property type="term" value="F:metal ion binding"/>
    <property type="evidence" value="ECO:0007669"/>
    <property type="project" value="UniProtKB-KW"/>
</dbReference>
<keyword evidence="6" id="KW-0963">Cytoplasm</keyword>
<dbReference type="FunFam" id="3.40.50.460:FF:000002">
    <property type="entry name" value="ATP-dependent 6-phosphofructokinase"/>
    <property type="match status" value="1"/>
</dbReference>
<dbReference type="NCBIfam" id="NF002872">
    <property type="entry name" value="PRK03202.1"/>
    <property type="match status" value="1"/>
</dbReference>
<keyword evidence="10" id="KW-0547">Nucleotide-binding</keyword>
<dbReference type="InterPro" id="IPR012828">
    <property type="entry name" value="PFKA_ATP_prok"/>
</dbReference>
<evidence type="ECO:0000256" key="17">
    <source>
        <dbReference type="NCBIfam" id="TIGR02482"/>
    </source>
</evidence>
<keyword evidence="13" id="KW-0460">Magnesium</keyword>
<comment type="caution">
    <text evidence="19">The sequence shown here is derived from an EMBL/GenBank/DDBJ whole genome shotgun (WGS) entry which is preliminary data.</text>
</comment>
<evidence type="ECO:0000313" key="20">
    <source>
        <dbReference type="Proteomes" id="UP000037386"/>
    </source>
</evidence>
<evidence type="ECO:0000256" key="7">
    <source>
        <dbReference type="ARBA" id="ARBA00022533"/>
    </source>
</evidence>
<proteinExistence type="inferred from homology"/>